<keyword evidence="7 11" id="KW-0732">Signal</keyword>
<dbReference type="Pfam" id="PF04597">
    <property type="entry name" value="Ribophorin_I"/>
    <property type="match status" value="1"/>
</dbReference>
<comment type="subunit">
    <text evidence="11">Component of the oligosaccharyltransferase (OST) complex.</text>
</comment>
<dbReference type="EMBL" id="JASPKZ010004932">
    <property type="protein sequence ID" value="KAJ9589559.1"/>
    <property type="molecule type" value="Genomic_DNA"/>
</dbReference>
<reference evidence="12" key="1">
    <citation type="journal article" date="2023" name="IScience">
        <title>Live-bearing cockroach genome reveals convergent evolutionary mechanisms linked to viviparity in insects and beyond.</title>
        <authorList>
            <person name="Fouks B."/>
            <person name="Harrison M.C."/>
            <person name="Mikhailova A.A."/>
            <person name="Marchal E."/>
            <person name="English S."/>
            <person name="Carruthers M."/>
            <person name="Jennings E.C."/>
            <person name="Chiamaka E.L."/>
            <person name="Frigard R.A."/>
            <person name="Pippel M."/>
            <person name="Attardo G.M."/>
            <person name="Benoit J.B."/>
            <person name="Bornberg-Bauer E."/>
            <person name="Tobe S.S."/>
        </authorList>
    </citation>
    <scope>NUCLEOTIDE SEQUENCE</scope>
    <source>
        <strain evidence="12">Stay&amp;Tobe</strain>
    </source>
</reference>
<gene>
    <name evidence="12" type="ORF">L9F63_017247</name>
</gene>
<keyword evidence="9 11" id="KW-1133">Transmembrane helix</keyword>
<comment type="pathway">
    <text evidence="3 11">Protein modification; protein glycosylation.</text>
</comment>
<evidence type="ECO:0000256" key="10">
    <source>
        <dbReference type="ARBA" id="ARBA00023136"/>
    </source>
</evidence>
<feature type="transmembrane region" description="Helical" evidence="11">
    <location>
        <begin position="420"/>
        <end position="443"/>
    </location>
</feature>
<dbReference type="PANTHER" id="PTHR21049:SF0">
    <property type="entry name" value="DOLICHYL-DIPHOSPHOOLIGOSACCHARIDE--PROTEIN GLYCOSYLTRANSFERASE SUBUNIT 1"/>
    <property type="match status" value="1"/>
</dbReference>
<evidence type="ECO:0000256" key="1">
    <source>
        <dbReference type="ARBA" id="ARBA00002791"/>
    </source>
</evidence>
<keyword evidence="10 11" id="KW-0472">Membrane</keyword>
<evidence type="ECO:0000313" key="13">
    <source>
        <dbReference type="Proteomes" id="UP001233999"/>
    </source>
</evidence>
<evidence type="ECO:0000256" key="9">
    <source>
        <dbReference type="ARBA" id="ARBA00022989"/>
    </source>
</evidence>
<evidence type="ECO:0000256" key="7">
    <source>
        <dbReference type="ARBA" id="ARBA00022729"/>
    </source>
</evidence>
<accession>A0AAD8EGY7</accession>
<comment type="similarity">
    <text evidence="4 11">Belongs to the OST1 family.</text>
</comment>
<evidence type="ECO:0000256" key="2">
    <source>
        <dbReference type="ARBA" id="ARBA00004115"/>
    </source>
</evidence>
<keyword evidence="6 11" id="KW-0812">Transmembrane</keyword>
<evidence type="ECO:0000256" key="4">
    <source>
        <dbReference type="ARBA" id="ARBA00008905"/>
    </source>
</evidence>
<dbReference type="InterPro" id="IPR007676">
    <property type="entry name" value="Ribophorin_I"/>
</dbReference>
<dbReference type="AlphaFoldDB" id="A0AAD8EGY7"/>
<evidence type="ECO:0000256" key="11">
    <source>
        <dbReference type="RuleBase" id="RU361143"/>
    </source>
</evidence>
<dbReference type="GO" id="GO:0018279">
    <property type="term" value="P:protein N-linked glycosylation via asparagine"/>
    <property type="evidence" value="ECO:0007669"/>
    <property type="project" value="TreeGrafter"/>
</dbReference>
<protein>
    <recommendedName>
        <fullName evidence="5 11">Dolichyl-diphosphooligosaccharide--protein glycosyltransferase subunit 1</fullName>
    </recommendedName>
</protein>
<dbReference type="Proteomes" id="UP001233999">
    <property type="component" value="Unassembled WGS sequence"/>
</dbReference>
<feature type="chain" id="PRO_5041775640" description="Dolichyl-diphosphooligosaccharide--protein glycosyltransferase subunit 1" evidence="11">
    <location>
        <begin position="20"/>
        <end position="472"/>
    </location>
</feature>
<sequence>MLATFILIHLFALIYIARGQSVLINEDVKRTVDISSQIVDIKHDIIIFNDGNLPIKKFYFHIEKKMVSYLSYIDANSGGHKLQVKKVKKNKLEDIEYWEIKLKSVLKIGQRANVQVITDFTQVLIPYPTHIIQSESQLVKYIGNSYFYSPYFTKVQTTSIVCYSDKFESFTILEPVSVQNNVITYGPYENISPFSIQNLTIHYLNNGHFIVITNLERTIEVSHWGNIAVEEIVELHHTGALLKGSFSRIAYNQILRKPESDSSIPSYITILPASAKDIYYRDEIGNVSSSHVRIFNDRIHLHLKFRFPLYGGWKIRYTVGYNVPSFEYLYSNGYDYSLRMRIMDHVYDFMVVEELVTKVILPEHSGDIWLHPPFSMVHLPETKHFTYLDVVGRPVLTVAKNNLVEFHIQDFEVQYTFPKYMLLMEPLLLIVAIFIVLVMIVIINRIDFSIDRDHQQKKLKRKAFVSRHFKNK</sequence>
<proteinExistence type="inferred from homology"/>
<comment type="subcellular location">
    <subcellularLocation>
        <location evidence="2 11">Endoplasmic reticulum membrane</location>
        <topology evidence="2 11">Single-pass type I membrane protein</topology>
    </subcellularLocation>
</comment>
<evidence type="ECO:0000256" key="5">
    <source>
        <dbReference type="ARBA" id="ARBA00017611"/>
    </source>
</evidence>
<organism evidence="12 13">
    <name type="scientific">Diploptera punctata</name>
    <name type="common">Pacific beetle cockroach</name>
    <dbReference type="NCBI Taxonomy" id="6984"/>
    <lineage>
        <taxon>Eukaryota</taxon>
        <taxon>Metazoa</taxon>
        <taxon>Ecdysozoa</taxon>
        <taxon>Arthropoda</taxon>
        <taxon>Hexapoda</taxon>
        <taxon>Insecta</taxon>
        <taxon>Pterygota</taxon>
        <taxon>Neoptera</taxon>
        <taxon>Polyneoptera</taxon>
        <taxon>Dictyoptera</taxon>
        <taxon>Blattodea</taxon>
        <taxon>Blaberoidea</taxon>
        <taxon>Blaberidae</taxon>
        <taxon>Diplopterinae</taxon>
        <taxon>Diploptera</taxon>
    </lineage>
</organism>
<dbReference type="GO" id="GO:0008250">
    <property type="term" value="C:oligosaccharyltransferase complex"/>
    <property type="evidence" value="ECO:0007669"/>
    <property type="project" value="UniProtKB-UniRule"/>
</dbReference>
<feature type="signal peptide" evidence="11">
    <location>
        <begin position="1"/>
        <end position="19"/>
    </location>
</feature>
<evidence type="ECO:0000256" key="3">
    <source>
        <dbReference type="ARBA" id="ARBA00004922"/>
    </source>
</evidence>
<evidence type="ECO:0000256" key="8">
    <source>
        <dbReference type="ARBA" id="ARBA00022824"/>
    </source>
</evidence>
<evidence type="ECO:0000256" key="6">
    <source>
        <dbReference type="ARBA" id="ARBA00022692"/>
    </source>
</evidence>
<comment type="caution">
    <text evidence="12">The sequence shown here is derived from an EMBL/GenBank/DDBJ whole genome shotgun (WGS) entry which is preliminary data.</text>
</comment>
<comment type="function">
    <text evidence="1 11">Subunit of the oligosaccharyl transferase (OST) complex that catalyzes the initial transfer of a defined glycan (Glc(3)Man(9)GlcNAc(2) in eukaryotes) from the lipid carrier dolichol-pyrophosphate to an asparagine residue within an Asn-X-Ser/Thr consensus motif in nascent polypeptide chains, the first step in protein N-glycosylation. N-glycosylation occurs cotranslationally and the complex associates with the Sec61 complex at the channel-forming translocon complex that mediates protein translocation across the endoplasmic reticulum (ER). All subunits are required for a maximal enzyme activity.</text>
</comment>
<name>A0AAD8EGY7_DIPPU</name>
<dbReference type="PANTHER" id="PTHR21049">
    <property type="entry name" value="RIBOPHORIN I"/>
    <property type="match status" value="1"/>
</dbReference>
<keyword evidence="8 11" id="KW-0256">Endoplasmic reticulum</keyword>
<reference evidence="12" key="2">
    <citation type="submission" date="2023-05" db="EMBL/GenBank/DDBJ databases">
        <authorList>
            <person name="Fouks B."/>
        </authorList>
    </citation>
    <scope>NUCLEOTIDE SEQUENCE</scope>
    <source>
        <strain evidence="12">Stay&amp;Tobe</strain>
        <tissue evidence="12">Testes</tissue>
    </source>
</reference>
<evidence type="ECO:0000313" key="12">
    <source>
        <dbReference type="EMBL" id="KAJ9589559.1"/>
    </source>
</evidence>
<keyword evidence="13" id="KW-1185">Reference proteome</keyword>